<evidence type="ECO:0000259" key="3">
    <source>
        <dbReference type="PROSITE" id="PS50157"/>
    </source>
</evidence>
<keyword evidence="5" id="KW-1185">Reference proteome</keyword>
<reference evidence="4" key="1">
    <citation type="submission" date="2023-10" db="EMBL/GenBank/DDBJ databases">
        <title>Genome assembly of Pristionchus species.</title>
        <authorList>
            <person name="Yoshida K."/>
            <person name="Sommer R.J."/>
        </authorList>
    </citation>
    <scope>NUCLEOTIDE SEQUENCE</scope>
    <source>
        <strain evidence="4">RS5133</strain>
    </source>
</reference>
<feature type="region of interest" description="Disordered" evidence="2">
    <location>
        <begin position="53"/>
        <end position="75"/>
    </location>
</feature>
<dbReference type="PROSITE" id="PS00028">
    <property type="entry name" value="ZINC_FINGER_C2H2_1"/>
    <property type="match status" value="2"/>
</dbReference>
<feature type="compositionally biased region" description="Basic and acidic residues" evidence="2">
    <location>
        <begin position="57"/>
        <end position="66"/>
    </location>
</feature>
<keyword evidence="1" id="KW-0862">Zinc</keyword>
<accession>A0AAV5UT13</accession>
<feature type="domain" description="C2H2-type" evidence="3">
    <location>
        <begin position="179"/>
        <end position="206"/>
    </location>
</feature>
<organism evidence="4 5">
    <name type="scientific">Pristionchus fissidentatus</name>
    <dbReference type="NCBI Taxonomy" id="1538716"/>
    <lineage>
        <taxon>Eukaryota</taxon>
        <taxon>Metazoa</taxon>
        <taxon>Ecdysozoa</taxon>
        <taxon>Nematoda</taxon>
        <taxon>Chromadorea</taxon>
        <taxon>Rhabditida</taxon>
        <taxon>Rhabditina</taxon>
        <taxon>Diplogasteromorpha</taxon>
        <taxon>Diplogasteroidea</taxon>
        <taxon>Neodiplogasteridae</taxon>
        <taxon>Pristionchus</taxon>
    </lineage>
</organism>
<sequence>FADQSPIGVFERPRPEDVCAFVADQEILADVVETLQVPKEEEEADEMDQLFRATTSAEHEREKAEEETPASSHYDFGMDDCWSDDDDKPLLPSTSAADGDQFVCRLCKKVFDRTGALRSHIHSKHNKAAPIKKSINIKRKACRYCNKPCWSERERRDHVCRPEDVKTYHCMVCDHRFPTRCNKCGADFQFRRDLSEHEKTHVTAEALVTSYISADNP</sequence>
<dbReference type="Proteomes" id="UP001432322">
    <property type="component" value="Unassembled WGS sequence"/>
</dbReference>
<dbReference type="PROSITE" id="PS50157">
    <property type="entry name" value="ZINC_FINGER_C2H2_2"/>
    <property type="match status" value="2"/>
</dbReference>
<gene>
    <name evidence="4" type="ORF">PFISCL1PPCAC_903</name>
</gene>
<feature type="domain" description="C2H2-type" evidence="3">
    <location>
        <begin position="102"/>
        <end position="130"/>
    </location>
</feature>
<proteinExistence type="predicted"/>
<comment type="caution">
    <text evidence="4">The sequence shown here is derived from an EMBL/GenBank/DDBJ whole genome shotgun (WGS) entry which is preliminary data.</text>
</comment>
<dbReference type="InterPro" id="IPR013087">
    <property type="entry name" value="Znf_C2H2_type"/>
</dbReference>
<evidence type="ECO:0000256" key="2">
    <source>
        <dbReference type="SAM" id="MobiDB-lite"/>
    </source>
</evidence>
<name>A0AAV5UT13_9BILA</name>
<evidence type="ECO:0000313" key="5">
    <source>
        <dbReference type="Proteomes" id="UP001432322"/>
    </source>
</evidence>
<protein>
    <recommendedName>
        <fullName evidence="3">C2H2-type domain-containing protein</fullName>
    </recommendedName>
</protein>
<keyword evidence="1" id="KW-0479">Metal-binding</keyword>
<dbReference type="GO" id="GO:0008270">
    <property type="term" value="F:zinc ion binding"/>
    <property type="evidence" value="ECO:0007669"/>
    <property type="project" value="UniProtKB-KW"/>
</dbReference>
<evidence type="ECO:0000256" key="1">
    <source>
        <dbReference type="PROSITE-ProRule" id="PRU00042"/>
    </source>
</evidence>
<dbReference type="EMBL" id="BTSY01000001">
    <property type="protein sequence ID" value="GMT09606.1"/>
    <property type="molecule type" value="Genomic_DNA"/>
</dbReference>
<dbReference type="AlphaFoldDB" id="A0AAV5UT13"/>
<evidence type="ECO:0000313" key="4">
    <source>
        <dbReference type="EMBL" id="GMT09606.1"/>
    </source>
</evidence>
<feature type="non-terminal residue" evidence="4">
    <location>
        <position position="1"/>
    </location>
</feature>
<dbReference type="SMART" id="SM00355">
    <property type="entry name" value="ZnF_C2H2"/>
    <property type="match status" value="2"/>
</dbReference>
<keyword evidence="1" id="KW-0863">Zinc-finger</keyword>